<reference evidence="10 11" key="1">
    <citation type="submission" date="2014-09" db="EMBL/GenBank/DDBJ databases">
        <authorList>
            <person name="Hornung B.V."/>
        </authorList>
    </citation>
    <scope>NUCLEOTIDE SEQUENCE [LARGE SCALE GENOMIC DNA]</scope>
    <source>
        <strain evidence="10 11">FRIFI</strain>
    </source>
</reference>
<evidence type="ECO:0000256" key="6">
    <source>
        <dbReference type="ARBA" id="ARBA00022801"/>
    </source>
</evidence>
<keyword evidence="3" id="KW-0964">Secreted</keyword>
<keyword evidence="11" id="KW-1185">Reference proteome</keyword>
<keyword evidence="6 10" id="KW-0378">Hydrolase</keyword>
<gene>
    <name evidence="10" type="ORF">FRIFI_2436</name>
</gene>
<evidence type="ECO:0000256" key="3">
    <source>
        <dbReference type="ARBA" id="ARBA00022525"/>
    </source>
</evidence>
<dbReference type="GO" id="GO:0034480">
    <property type="term" value="F:phosphatidylcholine phospholipase C activity"/>
    <property type="evidence" value="ECO:0007669"/>
    <property type="project" value="UniProtKB-EC"/>
</dbReference>
<dbReference type="SUPFAM" id="SSF48537">
    <property type="entry name" value="Phospholipase C/P1 nuclease"/>
    <property type="match status" value="1"/>
</dbReference>
<evidence type="ECO:0000256" key="7">
    <source>
        <dbReference type="ARBA" id="ARBA00022833"/>
    </source>
</evidence>
<organism evidence="10 11">
    <name type="scientific">Romboutsia hominis</name>
    <dbReference type="NCBI Taxonomy" id="1507512"/>
    <lineage>
        <taxon>Bacteria</taxon>
        <taxon>Bacillati</taxon>
        <taxon>Bacillota</taxon>
        <taxon>Clostridia</taxon>
        <taxon>Peptostreptococcales</taxon>
        <taxon>Peptostreptococcaceae</taxon>
        <taxon>Romboutsia</taxon>
    </lineage>
</organism>
<dbReference type="PROSITE" id="PS51346">
    <property type="entry name" value="PROKAR_ZN_DEPEND_PLPC_2"/>
    <property type="match status" value="1"/>
</dbReference>
<keyword evidence="5" id="KW-0732">Signal</keyword>
<dbReference type="GO" id="GO:0008270">
    <property type="term" value="F:zinc ion binding"/>
    <property type="evidence" value="ECO:0007669"/>
    <property type="project" value="InterPro"/>
</dbReference>
<dbReference type="InterPro" id="IPR001531">
    <property type="entry name" value="Zn_PLipaseC"/>
</dbReference>
<dbReference type="InterPro" id="IPR029002">
    <property type="entry name" value="PLPC/GPLD1"/>
</dbReference>
<dbReference type="EC" id="3.1.4.3" evidence="1"/>
<evidence type="ECO:0000313" key="10">
    <source>
        <dbReference type="EMBL" id="CEI73961.1"/>
    </source>
</evidence>
<sequence length="236" mass="27798">MKKKIEGVYAKALTNTFKFVNPIKKSIIKTTCEVHLFINENSLEILKKEGSYEIYNFFKEYVNDIERGLVWADQDFKSYHHFYNPKEGKGKYGYEDNALTVAIGYYDKAKKYFKAGNYTRSMFFFGAACHIIQDLTIPQHAKGRLLDNHRQFEVYVKNNYKKIKRFKAHEEPILLNSIKEYADYNSMYALNVDYMYKNVTDLNTKFYLIAVKSINIAQRTTAGCMVMFFEDVMHLN</sequence>
<dbReference type="AlphaFoldDB" id="A0A2P2BUC1"/>
<evidence type="ECO:0000256" key="5">
    <source>
        <dbReference type="ARBA" id="ARBA00022729"/>
    </source>
</evidence>
<evidence type="ECO:0000313" key="11">
    <source>
        <dbReference type="Proteomes" id="UP000245695"/>
    </source>
</evidence>
<dbReference type="KEGG" id="rhom:FRIFI_2436"/>
<evidence type="ECO:0000256" key="2">
    <source>
        <dbReference type="ARBA" id="ARBA00018391"/>
    </source>
</evidence>
<feature type="domain" description="Zn-dependent PLC" evidence="9">
    <location>
        <begin position="22"/>
        <end position="236"/>
    </location>
</feature>
<evidence type="ECO:0000256" key="8">
    <source>
        <dbReference type="ARBA" id="ARBA00031285"/>
    </source>
</evidence>
<dbReference type="Pfam" id="PF00882">
    <property type="entry name" value="Zn_dep_PLPC"/>
    <property type="match status" value="1"/>
</dbReference>
<evidence type="ECO:0000256" key="4">
    <source>
        <dbReference type="ARBA" id="ARBA00022723"/>
    </source>
</evidence>
<dbReference type="CDD" id="cd11009">
    <property type="entry name" value="Zn_dep_PLPC"/>
    <property type="match status" value="1"/>
</dbReference>
<dbReference type="InterPro" id="IPR008947">
    <property type="entry name" value="PLipase_C/P1_nuclease_dom_sf"/>
</dbReference>
<keyword evidence="7" id="KW-0862">Zinc</keyword>
<accession>A0A2P2BUC1</accession>
<dbReference type="Proteomes" id="UP000245695">
    <property type="component" value="Chromosome 1"/>
</dbReference>
<dbReference type="EMBL" id="LN650648">
    <property type="protein sequence ID" value="CEI73961.1"/>
    <property type="molecule type" value="Genomic_DNA"/>
</dbReference>
<dbReference type="SMART" id="SM00770">
    <property type="entry name" value="Zn_dep_PLPC"/>
    <property type="match status" value="1"/>
</dbReference>
<dbReference type="Gene3D" id="1.10.575.10">
    <property type="entry name" value="P1 Nuclease"/>
    <property type="match status" value="1"/>
</dbReference>
<keyword evidence="4" id="KW-0479">Metal-binding</keyword>
<name>A0A2P2BUC1_9FIRM</name>
<dbReference type="RefSeq" id="WP_166505996.1">
    <property type="nucleotide sequence ID" value="NZ_LN650648.1"/>
</dbReference>
<evidence type="ECO:0000256" key="1">
    <source>
        <dbReference type="ARBA" id="ARBA00012018"/>
    </source>
</evidence>
<protein>
    <recommendedName>
        <fullName evidence="2">Phospholipase C</fullName>
        <ecNumber evidence="1">3.1.4.3</ecNumber>
    </recommendedName>
    <alternativeName>
        <fullName evidence="8">Phosphatidylcholine cholinephosphohydrolase</fullName>
    </alternativeName>
</protein>
<evidence type="ECO:0000259" key="9">
    <source>
        <dbReference type="PROSITE" id="PS51346"/>
    </source>
</evidence>
<proteinExistence type="predicted"/>